<dbReference type="HOGENOM" id="CLU_2059738_0_0_11"/>
<evidence type="ECO:0000313" key="2">
    <source>
        <dbReference type="EMBL" id="ACU96293.1"/>
    </source>
</evidence>
<keyword evidence="1" id="KW-0472">Membrane</keyword>
<gene>
    <name evidence="2" type="ordered locus">Svir_12440</name>
</gene>
<dbReference type="RefSeq" id="WP_015785608.1">
    <property type="nucleotide sequence ID" value="NC_013159.1"/>
</dbReference>
<reference evidence="2 3" key="1">
    <citation type="journal article" date="2009" name="Stand. Genomic Sci.">
        <title>Complete genome sequence of Saccharomonospora viridis type strain (P101).</title>
        <authorList>
            <person name="Pati A."/>
            <person name="Sikorski J."/>
            <person name="Nolan M."/>
            <person name="Lapidus A."/>
            <person name="Copeland A."/>
            <person name="Glavina Del Rio T."/>
            <person name="Lucas S."/>
            <person name="Chen F."/>
            <person name="Tice H."/>
            <person name="Pitluck S."/>
            <person name="Cheng J.F."/>
            <person name="Chertkov O."/>
            <person name="Brettin T."/>
            <person name="Han C."/>
            <person name="Detter J.C."/>
            <person name="Kuske C."/>
            <person name="Bruce D."/>
            <person name="Goodwin L."/>
            <person name="Chain P."/>
            <person name="D'haeseleer P."/>
            <person name="Chen A."/>
            <person name="Palaniappan K."/>
            <person name="Ivanova N."/>
            <person name="Mavromatis K."/>
            <person name="Mikhailova N."/>
            <person name="Rohde M."/>
            <person name="Tindall B.J."/>
            <person name="Goker M."/>
            <person name="Bristow J."/>
            <person name="Eisen J.A."/>
            <person name="Markowitz V."/>
            <person name="Hugenholtz P."/>
            <person name="Kyrpides N.C."/>
            <person name="Klenk H.P."/>
        </authorList>
    </citation>
    <scope>NUCLEOTIDE SEQUENCE [LARGE SCALE GENOMIC DNA]</scope>
    <source>
        <strain evidence="3">ATCC 15386 / DSM 43017 / JCM 3036 / NBRC 12207 / P101</strain>
    </source>
</reference>
<dbReference type="AlphaFoldDB" id="C7MPP8"/>
<name>C7MPP8_SACVD</name>
<proteinExistence type="predicted"/>
<feature type="transmembrane region" description="Helical" evidence="1">
    <location>
        <begin position="12"/>
        <end position="30"/>
    </location>
</feature>
<dbReference type="EMBL" id="CP001683">
    <property type="protein sequence ID" value="ACU96293.1"/>
    <property type="molecule type" value="Genomic_DNA"/>
</dbReference>
<keyword evidence="1" id="KW-0812">Transmembrane</keyword>
<feature type="transmembrane region" description="Helical" evidence="1">
    <location>
        <begin position="66"/>
        <end position="86"/>
    </location>
</feature>
<accession>C7MPP8</accession>
<feature type="transmembrane region" description="Helical" evidence="1">
    <location>
        <begin position="42"/>
        <end position="59"/>
    </location>
</feature>
<dbReference type="Proteomes" id="UP000000841">
    <property type="component" value="Chromosome"/>
</dbReference>
<dbReference type="KEGG" id="svi:Svir_12440"/>
<dbReference type="STRING" id="471857.Svir_12440"/>
<keyword evidence="3" id="KW-1185">Reference proteome</keyword>
<sequence length="119" mass="12221">MVAVEDTMAYAKAWVMAIGSAVAVMVASLGETSLATMDTVEWLNAVILGLGALHVAITPNIPGARYAKAITAALLCVLVVIVNAMVEGNPLTEWPQVLVAALTALGVYATRSDATAPTP</sequence>
<evidence type="ECO:0008006" key="4">
    <source>
        <dbReference type="Google" id="ProtNLM"/>
    </source>
</evidence>
<evidence type="ECO:0000256" key="1">
    <source>
        <dbReference type="SAM" id="Phobius"/>
    </source>
</evidence>
<organism evidence="2 3">
    <name type="scientific">Saccharomonospora viridis (strain ATCC 15386 / DSM 43017 / JCM 3036 / CCUG 5913 / NBRC 12207 / NCIMB 9602 / P101)</name>
    <name type="common">Thermoactinomyces viridis</name>
    <dbReference type="NCBI Taxonomy" id="471857"/>
    <lineage>
        <taxon>Bacteria</taxon>
        <taxon>Bacillati</taxon>
        <taxon>Actinomycetota</taxon>
        <taxon>Actinomycetes</taxon>
        <taxon>Pseudonocardiales</taxon>
        <taxon>Pseudonocardiaceae</taxon>
        <taxon>Saccharomonospora</taxon>
    </lineage>
</organism>
<evidence type="ECO:0000313" key="3">
    <source>
        <dbReference type="Proteomes" id="UP000000841"/>
    </source>
</evidence>
<protein>
    <recommendedName>
        <fullName evidence="4">Holin</fullName>
    </recommendedName>
</protein>
<keyword evidence="1" id="KW-1133">Transmembrane helix</keyword>